<evidence type="ECO:0000313" key="2">
    <source>
        <dbReference type="EMBL" id="POR33109.1"/>
    </source>
</evidence>
<organism evidence="2 3">
    <name type="scientific">Tolypocladium paradoxum</name>
    <dbReference type="NCBI Taxonomy" id="94208"/>
    <lineage>
        <taxon>Eukaryota</taxon>
        <taxon>Fungi</taxon>
        <taxon>Dikarya</taxon>
        <taxon>Ascomycota</taxon>
        <taxon>Pezizomycotina</taxon>
        <taxon>Sordariomycetes</taxon>
        <taxon>Hypocreomycetidae</taxon>
        <taxon>Hypocreales</taxon>
        <taxon>Ophiocordycipitaceae</taxon>
        <taxon>Tolypocladium</taxon>
    </lineage>
</organism>
<feature type="compositionally biased region" description="Pro residues" evidence="1">
    <location>
        <begin position="35"/>
        <end position="46"/>
    </location>
</feature>
<dbReference type="EMBL" id="PKSG01000740">
    <property type="protein sequence ID" value="POR33109.1"/>
    <property type="molecule type" value="Genomic_DNA"/>
</dbReference>
<feature type="region of interest" description="Disordered" evidence="1">
    <location>
        <begin position="21"/>
        <end position="49"/>
    </location>
</feature>
<keyword evidence="3" id="KW-1185">Reference proteome</keyword>
<protein>
    <submittedName>
        <fullName evidence="2">Uncharacterized protein</fullName>
    </submittedName>
</protein>
<feature type="region of interest" description="Disordered" evidence="1">
    <location>
        <begin position="62"/>
        <end position="84"/>
    </location>
</feature>
<feature type="non-terminal residue" evidence="2">
    <location>
        <position position="1"/>
    </location>
</feature>
<dbReference type="Proteomes" id="UP000237481">
    <property type="component" value="Unassembled WGS sequence"/>
</dbReference>
<sequence length="84" mass="9091">EGGLGIPSHQELARDLYEAAKAAAQPTLDRIRKQLPPPGPRGPPKPTAKEVLSEANRKRLEALKGALSPSEQRARLENASYLGR</sequence>
<proteinExistence type="predicted"/>
<gene>
    <name evidence="2" type="ORF">TPAR_06694</name>
</gene>
<accession>A0A2S4KSD8</accession>
<name>A0A2S4KSD8_9HYPO</name>
<reference evidence="2 3" key="1">
    <citation type="submission" date="2018-01" db="EMBL/GenBank/DDBJ databases">
        <title>Harnessing the power of phylogenomics to disentangle the directionality and signatures of interkingdom host jumping in the parasitic fungal genus Tolypocladium.</title>
        <authorList>
            <person name="Quandt C.A."/>
            <person name="Patterson W."/>
            <person name="Spatafora J.W."/>
        </authorList>
    </citation>
    <scope>NUCLEOTIDE SEQUENCE [LARGE SCALE GENOMIC DNA]</scope>
    <source>
        <strain evidence="2 3">NRBC 100945</strain>
    </source>
</reference>
<comment type="caution">
    <text evidence="2">The sequence shown here is derived from an EMBL/GenBank/DDBJ whole genome shotgun (WGS) entry which is preliminary data.</text>
</comment>
<dbReference type="OrthoDB" id="5095609at2759"/>
<evidence type="ECO:0000256" key="1">
    <source>
        <dbReference type="SAM" id="MobiDB-lite"/>
    </source>
</evidence>
<feature type="non-terminal residue" evidence="2">
    <location>
        <position position="84"/>
    </location>
</feature>
<evidence type="ECO:0000313" key="3">
    <source>
        <dbReference type="Proteomes" id="UP000237481"/>
    </source>
</evidence>
<dbReference type="AlphaFoldDB" id="A0A2S4KSD8"/>